<sequence>MQTSSDFILSLVNSDQAEQDVQTVPLLMVKNDKAELTHEASIGRINEAQFVQLMVKGLTAEEAAELIIKGLLGSEFSTGKIKGKSAEQGMLQRFHPS</sequence>
<dbReference type="EMBL" id="CP014855">
    <property type="protein sequence ID" value="ASJ00805.1"/>
    <property type="molecule type" value="Genomic_DNA"/>
</dbReference>
<dbReference type="Pfam" id="PF01458">
    <property type="entry name" value="SUFBD_core"/>
    <property type="match status" value="1"/>
</dbReference>
<evidence type="ECO:0000259" key="2">
    <source>
        <dbReference type="Pfam" id="PF01458"/>
    </source>
</evidence>
<dbReference type="KEGG" id="tgg:A3K92_04570"/>
<protein>
    <recommendedName>
        <fullName evidence="2">SUF system FeS cluster assembly SufBD core domain-containing protein</fullName>
    </recommendedName>
</protein>
<comment type="similarity">
    <text evidence="1">Belongs to the iron-sulfur cluster assembly SufBD family.</text>
</comment>
<dbReference type="PANTHER" id="PTHR30508:SF1">
    <property type="entry name" value="UPF0051 PROTEIN ABCI8, CHLOROPLASTIC-RELATED"/>
    <property type="match status" value="1"/>
</dbReference>
<evidence type="ECO:0000256" key="1">
    <source>
        <dbReference type="ARBA" id="ARBA00043967"/>
    </source>
</evidence>
<dbReference type="SUPFAM" id="SSF101960">
    <property type="entry name" value="Stabilizer of iron transporter SufD"/>
    <property type="match status" value="1"/>
</dbReference>
<dbReference type="PANTHER" id="PTHR30508">
    <property type="entry name" value="FES CLUSTER ASSEMBLY PROTEIN SUF"/>
    <property type="match status" value="1"/>
</dbReference>
<dbReference type="InterPro" id="IPR055346">
    <property type="entry name" value="Fe-S_cluster_assembly_SufBD"/>
</dbReference>
<dbReference type="InterPro" id="IPR037284">
    <property type="entry name" value="SUF_FeS_clus_asmbl_SufBD_sf"/>
</dbReference>
<proteinExistence type="inferred from homology"/>
<dbReference type="Proteomes" id="UP000250134">
    <property type="component" value="Chromosome"/>
</dbReference>
<dbReference type="AlphaFoldDB" id="A0A2Z2M8K8"/>
<dbReference type="InterPro" id="IPR000825">
    <property type="entry name" value="SUF_FeS_clus_asmbl_SufBD_core"/>
</dbReference>
<feature type="domain" description="SUF system FeS cluster assembly SufBD core" evidence="2">
    <location>
        <begin position="11"/>
        <end position="70"/>
    </location>
</feature>
<dbReference type="GO" id="GO:0016226">
    <property type="term" value="P:iron-sulfur cluster assembly"/>
    <property type="evidence" value="ECO:0007669"/>
    <property type="project" value="InterPro"/>
</dbReference>
<reference evidence="3 4" key="1">
    <citation type="submission" date="2016-03" db="EMBL/GenBank/DDBJ databases">
        <title>Complete genome sequence of Thermococcus gorgonarius.</title>
        <authorList>
            <person name="Oger P.M."/>
        </authorList>
    </citation>
    <scope>NUCLEOTIDE SEQUENCE [LARGE SCALE GENOMIC DNA]</scope>
    <source>
        <strain evidence="3 4">W-12</strain>
    </source>
</reference>
<evidence type="ECO:0000313" key="3">
    <source>
        <dbReference type="EMBL" id="ASJ00805.1"/>
    </source>
</evidence>
<evidence type="ECO:0000313" key="4">
    <source>
        <dbReference type="Proteomes" id="UP000250134"/>
    </source>
</evidence>
<keyword evidence="4" id="KW-1185">Reference proteome</keyword>
<accession>A0A2Z2M8K8</accession>
<organism evidence="3 4">
    <name type="scientific">Thermococcus gorgonarius</name>
    <dbReference type="NCBI Taxonomy" id="71997"/>
    <lineage>
        <taxon>Archaea</taxon>
        <taxon>Methanobacteriati</taxon>
        <taxon>Methanobacteriota</taxon>
        <taxon>Thermococci</taxon>
        <taxon>Thermococcales</taxon>
        <taxon>Thermococcaceae</taxon>
        <taxon>Thermococcus</taxon>
    </lineage>
</organism>
<name>A0A2Z2M8K8_THEGO</name>
<gene>
    <name evidence="3" type="ORF">A3K92_04570</name>
</gene>